<evidence type="ECO:0000313" key="3">
    <source>
        <dbReference type="EMBL" id="SJL16762.1"/>
    </source>
</evidence>
<sequence>MSVVMGTLLPRECRFPHLLPPVPCTHPIPLRSAGYEPMYGRMNEYRDLQREMDELSEEEHELEEMDNNIRIRGFKTIVLIGHVKTQQEEKPPSVMEGEEEEEEEEEEARDSWQMFSLTPCQNKACSLLPSIYAPALQRYIC</sequence>
<feature type="coiled-coil region" evidence="1">
    <location>
        <begin position="38"/>
        <end position="68"/>
    </location>
</feature>
<feature type="compositionally biased region" description="Acidic residues" evidence="2">
    <location>
        <begin position="96"/>
        <end position="108"/>
    </location>
</feature>
<evidence type="ECO:0000313" key="4">
    <source>
        <dbReference type="Proteomes" id="UP000219338"/>
    </source>
</evidence>
<dbReference type="AlphaFoldDB" id="A0A284S6W8"/>
<gene>
    <name evidence="3" type="ORF">ARMOST_20291</name>
</gene>
<evidence type="ECO:0000256" key="1">
    <source>
        <dbReference type="SAM" id="Coils"/>
    </source>
</evidence>
<keyword evidence="4" id="KW-1185">Reference proteome</keyword>
<proteinExistence type="predicted"/>
<protein>
    <submittedName>
        <fullName evidence="3">Uncharacterized protein</fullName>
    </submittedName>
</protein>
<name>A0A284S6W8_ARMOS</name>
<organism evidence="3 4">
    <name type="scientific">Armillaria ostoyae</name>
    <name type="common">Armillaria root rot fungus</name>
    <dbReference type="NCBI Taxonomy" id="47428"/>
    <lineage>
        <taxon>Eukaryota</taxon>
        <taxon>Fungi</taxon>
        <taxon>Dikarya</taxon>
        <taxon>Basidiomycota</taxon>
        <taxon>Agaricomycotina</taxon>
        <taxon>Agaricomycetes</taxon>
        <taxon>Agaricomycetidae</taxon>
        <taxon>Agaricales</taxon>
        <taxon>Marasmiineae</taxon>
        <taxon>Physalacriaceae</taxon>
        <taxon>Armillaria</taxon>
    </lineage>
</organism>
<keyword evidence="1" id="KW-0175">Coiled coil</keyword>
<evidence type="ECO:0000256" key="2">
    <source>
        <dbReference type="SAM" id="MobiDB-lite"/>
    </source>
</evidence>
<feature type="region of interest" description="Disordered" evidence="2">
    <location>
        <begin position="85"/>
        <end position="111"/>
    </location>
</feature>
<dbReference type="OrthoDB" id="3267661at2759"/>
<dbReference type="EMBL" id="FUEG01000037">
    <property type="protein sequence ID" value="SJL16762.1"/>
    <property type="molecule type" value="Genomic_DNA"/>
</dbReference>
<reference evidence="4" key="1">
    <citation type="journal article" date="2017" name="Nat. Ecol. Evol.">
        <title>Genome expansion and lineage-specific genetic innovations in the forest pathogenic fungi Armillaria.</title>
        <authorList>
            <person name="Sipos G."/>
            <person name="Prasanna A.N."/>
            <person name="Walter M.C."/>
            <person name="O'Connor E."/>
            <person name="Balint B."/>
            <person name="Krizsan K."/>
            <person name="Kiss B."/>
            <person name="Hess J."/>
            <person name="Varga T."/>
            <person name="Slot J."/>
            <person name="Riley R."/>
            <person name="Boka B."/>
            <person name="Rigling D."/>
            <person name="Barry K."/>
            <person name="Lee J."/>
            <person name="Mihaltcheva S."/>
            <person name="LaButti K."/>
            <person name="Lipzen A."/>
            <person name="Waldron R."/>
            <person name="Moloney N.M."/>
            <person name="Sperisen C."/>
            <person name="Kredics L."/>
            <person name="Vagvoelgyi C."/>
            <person name="Patrignani A."/>
            <person name="Fitzpatrick D."/>
            <person name="Nagy I."/>
            <person name="Doyle S."/>
            <person name="Anderson J.B."/>
            <person name="Grigoriev I.V."/>
            <person name="Gueldener U."/>
            <person name="Muensterkoetter M."/>
            <person name="Nagy L.G."/>
        </authorList>
    </citation>
    <scope>NUCLEOTIDE SEQUENCE [LARGE SCALE GENOMIC DNA]</scope>
    <source>
        <strain evidence="4">C18/9</strain>
    </source>
</reference>
<dbReference type="Proteomes" id="UP000219338">
    <property type="component" value="Unassembled WGS sequence"/>
</dbReference>
<dbReference type="STRING" id="47428.A0A284S6W8"/>
<accession>A0A284S6W8</accession>